<organism evidence="8 9">
    <name type="scientific">Thermoproteus tenax (strain ATCC 35583 / DSM 2078 / JCM 9277 / NBRC 100435 / Kra 1)</name>
    <dbReference type="NCBI Taxonomy" id="768679"/>
    <lineage>
        <taxon>Archaea</taxon>
        <taxon>Thermoproteota</taxon>
        <taxon>Thermoprotei</taxon>
        <taxon>Thermoproteales</taxon>
        <taxon>Thermoproteaceae</taxon>
        <taxon>Thermoproteus</taxon>
    </lineage>
</organism>
<dbReference type="SUPFAM" id="SSF160527">
    <property type="entry name" value="V-type ATPase subunit E-like"/>
    <property type="match status" value="1"/>
</dbReference>
<reference evidence="8 9" key="1">
    <citation type="journal article" date="2011" name="PLoS ONE">
        <title>The complete genome sequence of Thermoproteus tenax: a physiologically versatile member of the Crenarchaeota.</title>
        <authorList>
            <person name="Siebers B."/>
            <person name="Zaparty M."/>
            <person name="Raddatz G."/>
            <person name="Tjaden B."/>
            <person name="Albers S.V."/>
            <person name="Bell S.D."/>
            <person name="Blombach F."/>
            <person name="Kletzin A."/>
            <person name="Kyrpides N."/>
            <person name="Lanz C."/>
            <person name="Plagens A."/>
            <person name="Rampp M."/>
            <person name="Rosinus A."/>
            <person name="von Jan M."/>
            <person name="Makarova K.S."/>
            <person name="Klenk H.P."/>
            <person name="Schuster S.C."/>
            <person name="Hensel R."/>
        </authorList>
    </citation>
    <scope>NUCLEOTIDE SEQUENCE [LARGE SCALE GENOMIC DNA]</scope>
    <source>
        <strain evidence="9">ATCC 35583 / DSM 2078 / JCM 9277 / NBRC 100435 / Kra 1</strain>
    </source>
</reference>
<dbReference type="GO" id="GO:0016787">
    <property type="term" value="F:hydrolase activity"/>
    <property type="evidence" value="ECO:0007669"/>
    <property type="project" value="UniProtKB-KW"/>
</dbReference>
<keyword evidence="9" id="KW-1185">Reference proteome</keyword>
<keyword evidence="7" id="KW-0066">ATP synthesis</keyword>
<evidence type="ECO:0000256" key="6">
    <source>
        <dbReference type="ARBA" id="ARBA00023136"/>
    </source>
</evidence>
<protein>
    <submittedName>
        <fullName evidence="8">H+-transporting A1A0 ATP synthase subunit E</fullName>
        <ecNumber evidence="8">3.6.3.14</ecNumber>
    </submittedName>
</protein>
<evidence type="ECO:0000256" key="1">
    <source>
        <dbReference type="ARBA" id="ARBA00005901"/>
    </source>
</evidence>
<dbReference type="AlphaFoldDB" id="G4RL57"/>
<accession>G4RL57</accession>
<dbReference type="EMBL" id="FN869859">
    <property type="protein sequence ID" value="CCC82302.1"/>
    <property type="molecule type" value="Genomic_DNA"/>
</dbReference>
<gene>
    <name evidence="8" type="primary">atpE</name>
    <name evidence="8" type="ordered locus">TTX_1681</name>
</gene>
<dbReference type="GO" id="GO:0006754">
    <property type="term" value="P:ATP biosynthetic process"/>
    <property type="evidence" value="ECO:0007669"/>
    <property type="project" value="UniProtKB-KW"/>
</dbReference>
<dbReference type="EC" id="3.6.3.14" evidence="8"/>
<evidence type="ECO:0000313" key="9">
    <source>
        <dbReference type="Proteomes" id="UP000002654"/>
    </source>
</evidence>
<name>G4RL57_THETK</name>
<dbReference type="RefSeq" id="WP_014127556.1">
    <property type="nucleotide sequence ID" value="NC_016070.1"/>
</dbReference>
<dbReference type="HOGENOM" id="CLU_1425139_0_0_2"/>
<dbReference type="eggNOG" id="arCOG00869">
    <property type="taxonomic scope" value="Archaea"/>
</dbReference>
<evidence type="ECO:0000256" key="2">
    <source>
        <dbReference type="ARBA" id="ARBA00022448"/>
    </source>
</evidence>
<evidence type="ECO:0000256" key="4">
    <source>
        <dbReference type="ARBA" id="ARBA00022781"/>
    </source>
</evidence>
<dbReference type="PaxDb" id="768679-TTX_1681"/>
<comment type="similarity">
    <text evidence="1">Belongs to the V-ATPase E subunit family.</text>
</comment>
<dbReference type="Pfam" id="PF01991">
    <property type="entry name" value="vATP-synt_E"/>
    <property type="match status" value="1"/>
</dbReference>
<dbReference type="KEGG" id="ttn:TTX_1681"/>
<keyword evidence="2" id="KW-0813">Transport</keyword>
<dbReference type="PATRIC" id="fig|768679.9.peg.1701"/>
<keyword evidence="4" id="KW-0375">Hydrogen ion transport</keyword>
<evidence type="ECO:0000256" key="3">
    <source>
        <dbReference type="ARBA" id="ARBA00022475"/>
    </source>
</evidence>
<dbReference type="InterPro" id="IPR002842">
    <property type="entry name" value="ATPase_V1_Esu"/>
</dbReference>
<keyword evidence="6" id="KW-0472">Membrane</keyword>
<dbReference type="GeneID" id="11262560"/>
<dbReference type="STRING" id="768679.TTX_1681"/>
<sequence>MSFFQDLVNQHIKELEDFKRKIIDDLENSIRQRSYTILTKYSEQIASAQSQMTLERERLLYEALVESRKKVAETYNEVVEKVKTEIYRYIDNNRTNERYIKFIETSLVKAREIVGDNMVVYVSAKDKNAVTALMRKLNIRGEVEEKDILGGLIASSRDGSITLDMSIESLISSNIEEIKRVIYSVL</sequence>
<dbReference type="OrthoDB" id="26028at2157"/>
<keyword evidence="8" id="KW-0378">Hydrolase</keyword>
<keyword evidence="5" id="KW-0406">Ion transport</keyword>
<dbReference type="GO" id="GO:0033178">
    <property type="term" value="C:proton-transporting two-sector ATPase complex, catalytic domain"/>
    <property type="evidence" value="ECO:0007669"/>
    <property type="project" value="InterPro"/>
</dbReference>
<evidence type="ECO:0000313" key="8">
    <source>
        <dbReference type="EMBL" id="CCC82302.1"/>
    </source>
</evidence>
<dbReference type="Proteomes" id="UP000002654">
    <property type="component" value="Chromosome"/>
</dbReference>
<dbReference type="Gene3D" id="3.30.2320.30">
    <property type="entry name" value="ATP synthase, E subunit, C-terminal"/>
    <property type="match status" value="1"/>
</dbReference>
<dbReference type="GO" id="GO:0046961">
    <property type="term" value="F:proton-transporting ATPase activity, rotational mechanism"/>
    <property type="evidence" value="ECO:0007669"/>
    <property type="project" value="InterPro"/>
</dbReference>
<keyword evidence="3" id="KW-1003">Cell membrane</keyword>
<dbReference type="InterPro" id="IPR038495">
    <property type="entry name" value="ATPase_E_C"/>
</dbReference>
<proteinExistence type="inferred from homology"/>
<evidence type="ECO:0000256" key="5">
    <source>
        <dbReference type="ARBA" id="ARBA00023065"/>
    </source>
</evidence>
<evidence type="ECO:0000256" key="7">
    <source>
        <dbReference type="ARBA" id="ARBA00023310"/>
    </source>
</evidence>